<sequence>MSKQMSETLTNKSRRKACKIICGEFPRQFKALSNSLINHVKEIQKAKNRAKTRDKKTCQITGQKPANHDQFNLAVHHLYCSKKYPHLATIDINLITIAEDIHKEFHGSLGGFDKPCTLDDFIEFVHHNYPDHQPELTVRLQKAKKVLGTGHLSI</sequence>
<organism evidence="1 2">
    <name type="scientific">Crocosphaera chwakensis CCY0110</name>
    <dbReference type="NCBI Taxonomy" id="391612"/>
    <lineage>
        <taxon>Bacteria</taxon>
        <taxon>Bacillati</taxon>
        <taxon>Cyanobacteriota</taxon>
        <taxon>Cyanophyceae</taxon>
        <taxon>Oscillatoriophycideae</taxon>
        <taxon>Chroococcales</taxon>
        <taxon>Aphanothecaceae</taxon>
        <taxon>Crocosphaera</taxon>
        <taxon>Crocosphaera chwakensis</taxon>
    </lineage>
</organism>
<protein>
    <submittedName>
        <fullName evidence="1">Uncharacterized protein</fullName>
    </submittedName>
</protein>
<name>A3IP28_9CHRO</name>
<evidence type="ECO:0000313" key="2">
    <source>
        <dbReference type="Proteomes" id="UP000003781"/>
    </source>
</evidence>
<dbReference type="OrthoDB" id="529013at2"/>
<comment type="caution">
    <text evidence="1">The sequence shown here is derived from an EMBL/GenBank/DDBJ whole genome shotgun (WGS) entry which is preliminary data.</text>
</comment>
<accession>A3IP28</accession>
<dbReference type="RefSeq" id="WP_008275149.1">
    <property type="nucleotide sequence ID" value="NZ_AAXW01000011.1"/>
</dbReference>
<gene>
    <name evidence="1" type="ORF">CY0110_07714</name>
</gene>
<reference evidence="1 2" key="1">
    <citation type="submission" date="2007-03" db="EMBL/GenBank/DDBJ databases">
        <authorList>
            <person name="Stal L."/>
            <person name="Ferriera S."/>
            <person name="Johnson J."/>
            <person name="Kravitz S."/>
            <person name="Beeson K."/>
            <person name="Sutton G."/>
            <person name="Rogers Y.-H."/>
            <person name="Friedman R."/>
            <person name="Frazier M."/>
            <person name="Venter J.C."/>
        </authorList>
    </citation>
    <scope>NUCLEOTIDE SEQUENCE [LARGE SCALE GENOMIC DNA]</scope>
    <source>
        <strain evidence="1 2">CCY0110</strain>
    </source>
</reference>
<dbReference type="EMBL" id="AAXW01000011">
    <property type="protein sequence ID" value="EAZ91830.1"/>
    <property type="molecule type" value="Genomic_DNA"/>
</dbReference>
<evidence type="ECO:0000313" key="1">
    <source>
        <dbReference type="EMBL" id="EAZ91830.1"/>
    </source>
</evidence>
<dbReference type="eggNOG" id="COG1403">
    <property type="taxonomic scope" value="Bacteria"/>
</dbReference>
<keyword evidence="2" id="KW-1185">Reference proteome</keyword>
<proteinExistence type="predicted"/>
<dbReference type="AlphaFoldDB" id="A3IP28"/>
<dbReference type="Proteomes" id="UP000003781">
    <property type="component" value="Unassembled WGS sequence"/>
</dbReference>